<feature type="compositionally biased region" description="Acidic residues" evidence="1">
    <location>
        <begin position="622"/>
        <end position="634"/>
    </location>
</feature>
<dbReference type="KEGG" id="ngr:NAEGRDRAFT_58973"/>
<dbReference type="InParanoid" id="D2VR02"/>
<evidence type="ECO:0000313" key="3">
    <source>
        <dbReference type="Proteomes" id="UP000006671"/>
    </source>
</evidence>
<dbReference type="GeneID" id="8864472"/>
<dbReference type="VEuPathDB" id="AmoebaDB:NAEGRDRAFT_58973"/>
<gene>
    <name evidence="2" type="ORF">NAEGRDRAFT_58973</name>
</gene>
<feature type="compositionally biased region" description="Low complexity" evidence="1">
    <location>
        <begin position="639"/>
        <end position="664"/>
    </location>
</feature>
<dbReference type="RefSeq" id="XP_002673469.1">
    <property type="nucleotide sequence ID" value="XM_002673423.1"/>
</dbReference>
<evidence type="ECO:0000313" key="2">
    <source>
        <dbReference type="EMBL" id="EFC40725.1"/>
    </source>
</evidence>
<protein>
    <submittedName>
        <fullName evidence="2">Uncharacterized protein</fullName>
    </submittedName>
</protein>
<organism evidence="3">
    <name type="scientific">Naegleria gruberi</name>
    <name type="common">Amoeba</name>
    <dbReference type="NCBI Taxonomy" id="5762"/>
    <lineage>
        <taxon>Eukaryota</taxon>
        <taxon>Discoba</taxon>
        <taxon>Heterolobosea</taxon>
        <taxon>Tetramitia</taxon>
        <taxon>Eutetramitia</taxon>
        <taxon>Vahlkampfiidae</taxon>
        <taxon>Naegleria</taxon>
    </lineage>
</organism>
<reference evidence="2 3" key="1">
    <citation type="journal article" date="2010" name="Cell">
        <title>The genome of Naegleria gruberi illuminates early eukaryotic versatility.</title>
        <authorList>
            <person name="Fritz-Laylin L.K."/>
            <person name="Prochnik S.E."/>
            <person name="Ginger M.L."/>
            <person name="Dacks J.B."/>
            <person name="Carpenter M.L."/>
            <person name="Field M.C."/>
            <person name="Kuo A."/>
            <person name="Paredez A."/>
            <person name="Chapman J."/>
            <person name="Pham J."/>
            <person name="Shu S."/>
            <person name="Neupane R."/>
            <person name="Cipriano M."/>
            <person name="Mancuso J."/>
            <person name="Tu H."/>
            <person name="Salamov A."/>
            <person name="Lindquist E."/>
            <person name="Shapiro H."/>
            <person name="Lucas S."/>
            <person name="Grigoriev I.V."/>
            <person name="Cande W.Z."/>
            <person name="Fulton C."/>
            <person name="Rokhsar D.S."/>
            <person name="Dawson S.C."/>
        </authorList>
    </citation>
    <scope>NUCLEOTIDE SEQUENCE [LARGE SCALE GENOMIC DNA]</scope>
    <source>
        <strain evidence="2 3">NEG-M</strain>
    </source>
</reference>
<proteinExistence type="predicted"/>
<feature type="region of interest" description="Disordered" evidence="1">
    <location>
        <begin position="613"/>
        <end position="671"/>
    </location>
</feature>
<keyword evidence="3" id="KW-1185">Reference proteome</keyword>
<dbReference type="EMBL" id="GG738890">
    <property type="protein sequence ID" value="EFC40725.1"/>
    <property type="molecule type" value="Genomic_DNA"/>
</dbReference>
<dbReference type="Proteomes" id="UP000006671">
    <property type="component" value="Unassembled WGS sequence"/>
</dbReference>
<evidence type="ECO:0000256" key="1">
    <source>
        <dbReference type="SAM" id="MobiDB-lite"/>
    </source>
</evidence>
<dbReference type="AlphaFoldDB" id="D2VR02"/>
<accession>D2VR02</accession>
<dbReference type="OrthoDB" id="10258012at2759"/>
<sequence length="671" mass="77946">MQQQDDMEPFASERKEKLLSESLYDVEQWANELIDPNTQKRLTPRTFFLDLSIEEGTAIYHTFQQFVLHHRNKFTSTDEKAMKNLEGRIADFLKEHFDGKRVFCRLSTRSPKDASLFEGSHSYEVTKEIMRKQWIRNFYLNRRKTMKEDQSFVYTNEVEDFENYVKNEMKYYEEYLIFMKASQQSLSVSNEKEVLDVLTHSERVLRDLVRALDFPSVYNMKLIFREWCPELSYEYEFRGFIHDFELMGLTQYDNSFKIDDLINNKDEIAQSILNYYNTTVKPLLISKSNDPNSAISKWNGRVIMDFAILQPRGYINSTKKMGNQQTAQLKSRALSSNKILLVAKGIYAIDVPEITNKQMLLALKEGAPKLIKLQIHLRDQVQHPQFTFPLSNDLSFSFNDYHLFLPNLENLASLSIVATLEVPLSQEEQQSSLTSVLSIIGAASDVNQVHLGECILDLRTIRKRDVYNSVTLSLIRNNKVAGKIDVQIVKPGLKIDILELQNSIVSYEHMNGVTINETNLFFKAFDRFVEQTSDVQECRKAKMKVELSAQQWINFHSEERISVVSIDTCHTKSSSGYEMYSCNVWYKYRYEFLQETHQLEQEKEARLLKEAEEAKKKLKPEEVEDDLTDSEASVDDSPTKTTTETTTTTNTTEQADTATTSTTETQEEKKE</sequence>
<name>D2VR02_NAEGR</name>